<comment type="similarity">
    <text evidence="1">Belongs to the protein kinase superfamily. CAMK Ser/Thr protein kinase family. CaMK subfamily.</text>
</comment>
<evidence type="ECO:0000256" key="6">
    <source>
        <dbReference type="ARBA" id="ARBA00047899"/>
    </source>
</evidence>
<dbReference type="SUPFAM" id="SSF89837">
    <property type="entry name" value="Doublecortin (DC)"/>
    <property type="match status" value="2"/>
</dbReference>
<dbReference type="GO" id="GO:0035556">
    <property type="term" value="P:intracellular signal transduction"/>
    <property type="evidence" value="ECO:0007669"/>
    <property type="project" value="InterPro"/>
</dbReference>
<sequence>MMEEPLSRGASPSGGSSLSGGGEVGAMTNVTLEERLLDVTSRHSLNLLRTPPAKKAKRVRFFRNGDKFYTGVVMAVTPERYRSFDSLATDLTRALISNVTLPNGVRAIYTMDGRKVVSVGDLEDGKCYVCSGQGETFKKVEYSASKVRRGSSLSGLPQSPAGTGRLTTSVPIYVQAKIVTLIRHGTKPRRVLRLLLNKRNAPSLEHALEAITEAVKLDSGAVRKVYTLSGVQVTTLEQFFQNEEIFLAYGTDKLTQEDFELDFEESKAVQSFRRGHGLTKRYGGPMPPMPKKSGKKALSIPQVRTPSPVFVQLPLPLRMHFVAGHVIGDGNFAVVRHCIQRRTGVEYALKIIDKYKCQGQGTMLDSEIAIMKQVCHPNIISLIAEQETTDQLFLVMELVKGGDLFDAIAAATKFSEAEASVMITHLVSALAYLHAHHIVHRDVKPENLLVEMEGSRVTCLKLGDFGLAQLVREPLYTVCGTPTYVAPEILAEVGYGLKIDVWAAGVIMYILLCGFPPFVSPENEQEELFERILSGHYEYTAPYWDSVSESAKQLISNMLQVQPELRFSAEDVLDHPWLASFLGGEQATAAAAEPAEQYWHKQRKPIRQATYDFSYDYGTRRQESSNNTGIDGQYAYVAPTSSLSDFVFTQGHWSDFPKSQKTYCNVSLSASDTHINEIDFLNGYCNANEPQSLDTACLEDIRAMTKSMHDLMNNIGQMSDADIKERPNSALNSVPSMNGASIHPSSNNKNGKLTAKERNCGSSMSEIATRNESPKLKSNSRSSSVRNGHSLSDVRGRISAGSKSSNQRQKYGSGSSIEENKKVRVRKSTHAKSVEKLESLKSTHRDSSDCSEISNNGISPMSTRYSGKQTCSKISWNKAPQTSNNNASKFTKFAKTRHVDTVDLSTRSNYDGKSSSDNDIETSDSFVNIQFARSALCQSSDSSHSIESTDSFENVQFIKFTKSDRIYEAKSSDKTGERERCPNSSTDDKKNVINSSRIQSPSEYSISKSTKKIQNSNQSQKISKSQESASNVTEKCLVKRREKKPSHVSNSTDELSSARNEVHRNKRYSCHTPHVGRRMQGGKDVDERVNQTSSSEYVTKNKKSSSTDELHDVKQKHSNKSKRYSLYYTPQPSRKNYSSDGKDAKNTKKLVNESISQLGSRQADFEKNITETITSSTRKDVKNRKSVLQTTTAASRNRSNKQSIHIKPGIVNVKPTQTKLVKKS</sequence>
<feature type="region of interest" description="Disordered" evidence="9">
    <location>
        <begin position="1175"/>
        <end position="1209"/>
    </location>
</feature>
<dbReference type="EC" id="2.7.11.1" evidence="2"/>
<dbReference type="CDD" id="cd14095">
    <property type="entry name" value="STKc_DCKL"/>
    <property type="match status" value="1"/>
</dbReference>
<dbReference type="PROSITE" id="PS50011">
    <property type="entry name" value="PROTEIN_KINASE_DOM"/>
    <property type="match status" value="1"/>
</dbReference>
<feature type="compositionally biased region" description="Polar residues" evidence="9">
    <location>
        <begin position="760"/>
        <end position="771"/>
    </location>
</feature>
<accession>A0A6J0BZN7</accession>
<feature type="compositionally biased region" description="Polar residues" evidence="9">
    <location>
        <begin position="1047"/>
        <end position="1059"/>
    </location>
</feature>
<feature type="domain" description="Doublecortin" evidence="11">
    <location>
        <begin position="177"/>
        <end position="260"/>
    </location>
</feature>
<feature type="compositionally biased region" description="Basic residues" evidence="9">
    <location>
        <begin position="1064"/>
        <end position="1077"/>
    </location>
</feature>
<evidence type="ECO:0000313" key="13">
    <source>
        <dbReference type="RefSeq" id="XP_015519679.2"/>
    </source>
</evidence>
<dbReference type="GO" id="GO:0004674">
    <property type="term" value="F:protein serine/threonine kinase activity"/>
    <property type="evidence" value="ECO:0007669"/>
    <property type="project" value="UniProtKB-EC"/>
</dbReference>
<feature type="compositionally biased region" description="Polar residues" evidence="9">
    <location>
        <begin position="801"/>
        <end position="817"/>
    </location>
</feature>
<dbReference type="Gene3D" id="1.10.510.10">
    <property type="entry name" value="Transferase(Phosphotransferase) domain 1"/>
    <property type="match status" value="1"/>
</dbReference>
<organism evidence="13">
    <name type="scientific">Neodiprion lecontei</name>
    <name type="common">Redheaded pine sawfly</name>
    <dbReference type="NCBI Taxonomy" id="441921"/>
    <lineage>
        <taxon>Eukaryota</taxon>
        <taxon>Metazoa</taxon>
        <taxon>Ecdysozoa</taxon>
        <taxon>Arthropoda</taxon>
        <taxon>Hexapoda</taxon>
        <taxon>Insecta</taxon>
        <taxon>Pterygota</taxon>
        <taxon>Neoptera</taxon>
        <taxon>Endopterygota</taxon>
        <taxon>Hymenoptera</taxon>
        <taxon>Tenthredinoidea</taxon>
        <taxon>Diprionidae</taxon>
        <taxon>Diprioninae</taxon>
        <taxon>Neodiprion</taxon>
    </lineage>
</organism>
<keyword evidence="13" id="KW-0808">Transferase</keyword>
<evidence type="ECO:0000256" key="9">
    <source>
        <dbReference type="SAM" id="MobiDB-lite"/>
    </source>
</evidence>
<keyword evidence="4 8" id="KW-0067">ATP-binding</keyword>
<dbReference type="Proteomes" id="UP000829291">
    <property type="component" value="Chromosome 3"/>
</dbReference>
<proteinExistence type="inferred from homology"/>
<protein>
    <recommendedName>
        <fullName evidence="2">non-specific serine/threonine protein kinase</fullName>
        <ecNumber evidence="2">2.7.11.1</ecNumber>
    </recommendedName>
    <alternativeName>
        <fullName evidence="5">Doublecortin-like and CAM kinase-like protein</fullName>
    </alternativeName>
</protein>
<evidence type="ECO:0000256" key="3">
    <source>
        <dbReference type="ARBA" id="ARBA00022741"/>
    </source>
</evidence>
<dbReference type="RefSeq" id="XP_015519679.2">
    <property type="nucleotide sequence ID" value="XM_015664193.2"/>
</dbReference>
<feature type="compositionally biased region" description="Polar residues" evidence="9">
    <location>
        <begin position="1128"/>
        <end position="1139"/>
    </location>
</feature>
<feature type="compositionally biased region" description="Basic and acidic residues" evidence="9">
    <location>
        <begin position="968"/>
        <end position="991"/>
    </location>
</feature>
<dbReference type="Pfam" id="PF00069">
    <property type="entry name" value="Pkinase"/>
    <property type="match status" value="1"/>
</dbReference>
<dbReference type="InterPro" id="IPR003533">
    <property type="entry name" value="Doublecortin_dom"/>
</dbReference>
<feature type="compositionally biased region" description="Basic and acidic residues" evidence="9">
    <location>
        <begin position="1105"/>
        <end position="1115"/>
    </location>
</feature>
<feature type="compositionally biased region" description="Polar residues" evidence="9">
    <location>
        <begin position="992"/>
        <end position="1004"/>
    </location>
</feature>
<evidence type="ECO:0000256" key="1">
    <source>
        <dbReference type="ARBA" id="ARBA00005354"/>
    </source>
</evidence>
<dbReference type="PROSITE" id="PS50309">
    <property type="entry name" value="DC"/>
    <property type="match status" value="2"/>
</dbReference>
<feature type="domain" description="Doublecortin" evidence="11">
    <location>
        <begin position="57"/>
        <end position="143"/>
    </location>
</feature>
<feature type="compositionally biased region" description="Low complexity" evidence="9">
    <location>
        <begin position="776"/>
        <end position="791"/>
    </location>
</feature>
<comment type="catalytic activity">
    <reaction evidence="6">
        <text>L-threonyl-[protein] + ATP = O-phospho-L-threonyl-[protein] + ADP + H(+)</text>
        <dbReference type="Rhea" id="RHEA:46608"/>
        <dbReference type="Rhea" id="RHEA-COMP:11060"/>
        <dbReference type="Rhea" id="RHEA-COMP:11605"/>
        <dbReference type="ChEBI" id="CHEBI:15378"/>
        <dbReference type="ChEBI" id="CHEBI:30013"/>
        <dbReference type="ChEBI" id="CHEBI:30616"/>
        <dbReference type="ChEBI" id="CHEBI:61977"/>
        <dbReference type="ChEBI" id="CHEBI:456216"/>
        <dbReference type="EC" id="2.7.11.1"/>
    </reaction>
</comment>
<feature type="compositionally biased region" description="Basic and acidic residues" evidence="9">
    <location>
        <begin position="832"/>
        <end position="848"/>
    </location>
</feature>
<feature type="region of interest" description="Disordered" evidence="9">
    <location>
        <begin position="727"/>
        <end position="866"/>
    </location>
</feature>
<dbReference type="InterPro" id="IPR017441">
    <property type="entry name" value="Protein_kinase_ATP_BS"/>
</dbReference>
<dbReference type="InterPro" id="IPR000719">
    <property type="entry name" value="Prot_kinase_dom"/>
</dbReference>
<evidence type="ECO:0000256" key="2">
    <source>
        <dbReference type="ARBA" id="ARBA00012513"/>
    </source>
</evidence>
<evidence type="ECO:0000256" key="7">
    <source>
        <dbReference type="ARBA" id="ARBA00048679"/>
    </source>
</evidence>
<keyword evidence="13" id="KW-0418">Kinase</keyword>
<keyword evidence="3 8" id="KW-0547">Nucleotide-binding</keyword>
<dbReference type="Gene3D" id="3.30.200.20">
    <property type="entry name" value="Phosphorylase Kinase, domain 1"/>
    <property type="match status" value="1"/>
</dbReference>
<evidence type="ECO:0000313" key="12">
    <source>
        <dbReference type="Proteomes" id="UP000829291"/>
    </source>
</evidence>
<feature type="domain" description="Protein kinase" evidence="10">
    <location>
        <begin position="321"/>
        <end position="578"/>
    </location>
</feature>
<dbReference type="AlphaFoldDB" id="A0A6J0BZN7"/>
<dbReference type="InterPro" id="IPR036572">
    <property type="entry name" value="Doublecortin_dom_sf"/>
</dbReference>
<evidence type="ECO:0000256" key="8">
    <source>
        <dbReference type="PROSITE-ProRule" id="PRU10141"/>
    </source>
</evidence>
<dbReference type="InterPro" id="IPR011009">
    <property type="entry name" value="Kinase-like_dom_sf"/>
</dbReference>
<feature type="compositionally biased region" description="Low complexity" evidence="9">
    <location>
        <begin position="7"/>
        <end position="16"/>
    </location>
</feature>
<dbReference type="Gene3D" id="3.10.20.230">
    <property type="entry name" value="Doublecortin domain"/>
    <property type="match status" value="2"/>
</dbReference>
<feature type="compositionally biased region" description="Polar residues" evidence="9">
    <location>
        <begin position="850"/>
        <end position="866"/>
    </location>
</feature>
<evidence type="ECO:0000259" key="11">
    <source>
        <dbReference type="PROSITE" id="PS50309"/>
    </source>
</evidence>
<name>A0A6J0BZN7_NEOLC</name>
<dbReference type="SMART" id="SM00220">
    <property type="entry name" value="S_TKc"/>
    <property type="match status" value="1"/>
</dbReference>
<keyword evidence="12" id="KW-1185">Reference proteome</keyword>
<feature type="region of interest" description="Disordered" evidence="9">
    <location>
        <begin position="1"/>
        <end position="24"/>
    </location>
</feature>
<reference evidence="13" key="1">
    <citation type="submission" date="2025-08" db="UniProtKB">
        <authorList>
            <consortium name="RefSeq"/>
        </authorList>
    </citation>
    <scope>IDENTIFICATION</scope>
    <source>
        <tissue evidence="13">Thorax and Abdomen</tissue>
    </source>
</reference>
<dbReference type="SUPFAM" id="SSF56112">
    <property type="entry name" value="Protein kinase-like (PK-like)"/>
    <property type="match status" value="1"/>
</dbReference>
<dbReference type="GeneID" id="107224216"/>
<evidence type="ECO:0000259" key="10">
    <source>
        <dbReference type="PROSITE" id="PS50011"/>
    </source>
</evidence>
<feature type="region of interest" description="Disordered" evidence="9">
    <location>
        <begin position="968"/>
        <end position="1146"/>
    </location>
</feature>
<evidence type="ECO:0000256" key="4">
    <source>
        <dbReference type="ARBA" id="ARBA00022840"/>
    </source>
</evidence>
<dbReference type="GO" id="GO:0005524">
    <property type="term" value="F:ATP binding"/>
    <property type="evidence" value="ECO:0007669"/>
    <property type="project" value="UniProtKB-UniRule"/>
</dbReference>
<evidence type="ECO:0000256" key="5">
    <source>
        <dbReference type="ARBA" id="ARBA00031092"/>
    </source>
</evidence>
<feature type="compositionally biased region" description="Low complexity" evidence="9">
    <location>
        <begin position="1005"/>
        <end position="1030"/>
    </location>
</feature>
<dbReference type="OrthoDB" id="1738954at2759"/>
<dbReference type="SMART" id="SM00537">
    <property type="entry name" value="DCX"/>
    <property type="match status" value="2"/>
</dbReference>
<dbReference type="KEGG" id="nlo:107224216"/>
<dbReference type="PROSITE" id="PS00108">
    <property type="entry name" value="PROTEIN_KINASE_ST"/>
    <property type="match status" value="1"/>
</dbReference>
<dbReference type="Pfam" id="PF03607">
    <property type="entry name" value="DCX"/>
    <property type="match status" value="2"/>
</dbReference>
<comment type="catalytic activity">
    <reaction evidence="7">
        <text>L-seryl-[protein] + ATP = O-phospho-L-seryl-[protein] + ADP + H(+)</text>
        <dbReference type="Rhea" id="RHEA:17989"/>
        <dbReference type="Rhea" id="RHEA-COMP:9863"/>
        <dbReference type="Rhea" id="RHEA-COMP:11604"/>
        <dbReference type="ChEBI" id="CHEBI:15378"/>
        <dbReference type="ChEBI" id="CHEBI:29999"/>
        <dbReference type="ChEBI" id="CHEBI:30616"/>
        <dbReference type="ChEBI" id="CHEBI:83421"/>
        <dbReference type="ChEBI" id="CHEBI:456216"/>
        <dbReference type="EC" id="2.7.11.1"/>
    </reaction>
</comment>
<feature type="binding site" evidence="8">
    <location>
        <position position="350"/>
    </location>
    <ligand>
        <name>ATP</name>
        <dbReference type="ChEBI" id="CHEBI:30616"/>
    </ligand>
</feature>
<feature type="compositionally biased region" description="Polar residues" evidence="9">
    <location>
        <begin position="1186"/>
        <end position="1203"/>
    </location>
</feature>
<dbReference type="PANTHER" id="PTHR24347">
    <property type="entry name" value="SERINE/THREONINE-PROTEIN KINASE"/>
    <property type="match status" value="1"/>
</dbReference>
<gene>
    <name evidence="13" type="primary">LOC107224216</name>
</gene>
<feature type="compositionally biased region" description="Polar residues" evidence="9">
    <location>
        <begin position="729"/>
        <end position="751"/>
    </location>
</feature>
<dbReference type="PROSITE" id="PS00107">
    <property type="entry name" value="PROTEIN_KINASE_ATP"/>
    <property type="match status" value="1"/>
</dbReference>
<dbReference type="InterPro" id="IPR008271">
    <property type="entry name" value="Ser/Thr_kinase_AS"/>
</dbReference>